<accession>A0ABV8HTR1</accession>
<organism evidence="5 6">
    <name type="scientific">Streptomyces polygonati</name>
    <dbReference type="NCBI Taxonomy" id="1617087"/>
    <lineage>
        <taxon>Bacteria</taxon>
        <taxon>Bacillati</taxon>
        <taxon>Actinomycetota</taxon>
        <taxon>Actinomycetes</taxon>
        <taxon>Kitasatosporales</taxon>
        <taxon>Streptomycetaceae</taxon>
        <taxon>Streptomyces</taxon>
    </lineage>
</organism>
<dbReference type="Gene3D" id="1.10.3630.10">
    <property type="entry name" value="yeast vps74-n-term truncation variant domain like"/>
    <property type="match status" value="1"/>
</dbReference>
<name>A0ABV8HTR1_9ACTN</name>
<dbReference type="RefSeq" id="WP_386432190.1">
    <property type="nucleotide sequence ID" value="NZ_JBHSBB010000014.1"/>
</dbReference>
<dbReference type="Pfam" id="PF05719">
    <property type="entry name" value="GPP34"/>
    <property type="match status" value="1"/>
</dbReference>
<keyword evidence="3" id="KW-0446">Lipid-binding</keyword>
<dbReference type="EMBL" id="JBHSBB010000014">
    <property type="protein sequence ID" value="MFC4034301.1"/>
    <property type="molecule type" value="Genomic_DNA"/>
</dbReference>
<dbReference type="InterPro" id="IPR038261">
    <property type="entry name" value="GPP34-like_sf"/>
</dbReference>
<keyword evidence="6" id="KW-1185">Reference proteome</keyword>
<evidence type="ECO:0000313" key="6">
    <source>
        <dbReference type="Proteomes" id="UP001595765"/>
    </source>
</evidence>
<evidence type="ECO:0000256" key="2">
    <source>
        <dbReference type="ARBA" id="ARBA00023034"/>
    </source>
</evidence>
<sequence>METLGEDILLLAIRPNGTIGASAEMRFALSGSELVRLAGERRIEIVKDRIVVLDSAPTGDALLDAALLSIGSSRRPPRPKAWVARERKRLVETYLERLAAAGVVRAERRKALGLFPVTRWAVVDVGRLAGVSARLDGIARSSGPVGSAEAALGGLVHAIGLDALLYPGWDGRAARRRLKEIARRDRTAKAVRAAADGVGDAASHISTAAASAAATDAAVGAATDAAIRASVQAATDAAVSAAVDSAVDSAISASVDATHHAATHDSGGGGHHH</sequence>
<evidence type="ECO:0000313" key="5">
    <source>
        <dbReference type="EMBL" id="MFC4034301.1"/>
    </source>
</evidence>
<keyword evidence="2" id="KW-0333">Golgi apparatus</keyword>
<evidence type="ECO:0000256" key="4">
    <source>
        <dbReference type="ARBA" id="ARBA00023136"/>
    </source>
</evidence>
<reference evidence="6" key="1">
    <citation type="journal article" date="2019" name="Int. J. Syst. Evol. Microbiol.">
        <title>The Global Catalogue of Microorganisms (GCM) 10K type strain sequencing project: providing services to taxonomists for standard genome sequencing and annotation.</title>
        <authorList>
            <consortium name="The Broad Institute Genomics Platform"/>
            <consortium name="The Broad Institute Genome Sequencing Center for Infectious Disease"/>
            <person name="Wu L."/>
            <person name="Ma J."/>
        </authorList>
    </citation>
    <scope>NUCLEOTIDE SEQUENCE [LARGE SCALE GENOMIC DNA]</scope>
    <source>
        <strain evidence="6">CGMCC 4.7237</strain>
    </source>
</reference>
<evidence type="ECO:0000256" key="1">
    <source>
        <dbReference type="ARBA" id="ARBA00004255"/>
    </source>
</evidence>
<dbReference type="InterPro" id="IPR008628">
    <property type="entry name" value="GPP34-like"/>
</dbReference>
<comment type="caution">
    <text evidence="5">The sequence shown here is derived from an EMBL/GenBank/DDBJ whole genome shotgun (WGS) entry which is preliminary data.</text>
</comment>
<proteinExistence type="predicted"/>
<comment type="subcellular location">
    <subcellularLocation>
        <location evidence="1">Golgi apparatus membrane</location>
        <topology evidence="1">Peripheral membrane protein</topology>
        <orientation evidence="1">Cytoplasmic side</orientation>
    </subcellularLocation>
</comment>
<gene>
    <name evidence="5" type="ORF">ACFO3J_22890</name>
</gene>
<protein>
    <submittedName>
        <fullName evidence="5">GPP34 family phosphoprotein</fullName>
    </submittedName>
</protein>
<evidence type="ECO:0000256" key="3">
    <source>
        <dbReference type="ARBA" id="ARBA00023121"/>
    </source>
</evidence>
<keyword evidence="4" id="KW-0472">Membrane</keyword>
<dbReference type="Proteomes" id="UP001595765">
    <property type="component" value="Unassembled WGS sequence"/>
</dbReference>